<dbReference type="OrthoDB" id="3862662at2759"/>
<keyword evidence="8" id="KW-1185">Reference proteome</keyword>
<comment type="subcellular location">
    <subcellularLocation>
        <location evidence="1">Nucleus</location>
    </subcellularLocation>
</comment>
<dbReference type="PANTHER" id="PTHR47338:SF20">
    <property type="entry name" value="ZN(II)2CYS6 TRANSCRIPTION FACTOR (EUROFUNG)"/>
    <property type="match status" value="1"/>
</dbReference>
<evidence type="ECO:0000256" key="4">
    <source>
        <dbReference type="ARBA" id="ARBA00023163"/>
    </source>
</evidence>
<evidence type="ECO:0000313" key="7">
    <source>
        <dbReference type="EMBL" id="OAA66938.1"/>
    </source>
</evidence>
<comment type="caution">
    <text evidence="7">The sequence shown here is derived from an EMBL/GenBank/DDBJ whole genome shotgun (WGS) entry which is preliminary data.</text>
</comment>
<name>A0A167Z0W4_9HYPO</name>
<dbReference type="STRING" id="1081102.A0A167Z0W4"/>
<dbReference type="GO" id="GO:0003677">
    <property type="term" value="F:DNA binding"/>
    <property type="evidence" value="ECO:0007669"/>
    <property type="project" value="InterPro"/>
</dbReference>
<dbReference type="InterPro" id="IPR007219">
    <property type="entry name" value="XnlR_reg_dom"/>
</dbReference>
<dbReference type="GO" id="GO:0008270">
    <property type="term" value="F:zinc ion binding"/>
    <property type="evidence" value="ECO:0007669"/>
    <property type="project" value="InterPro"/>
</dbReference>
<dbReference type="AlphaFoldDB" id="A0A167Z0W4"/>
<dbReference type="EMBL" id="AZHD01000002">
    <property type="protein sequence ID" value="OAA66938.1"/>
    <property type="molecule type" value="Genomic_DNA"/>
</dbReference>
<gene>
    <name evidence="7" type="ORF">SPI_01514</name>
</gene>
<evidence type="ECO:0000313" key="8">
    <source>
        <dbReference type="Proteomes" id="UP000076874"/>
    </source>
</evidence>
<evidence type="ECO:0000256" key="5">
    <source>
        <dbReference type="ARBA" id="ARBA00023242"/>
    </source>
</evidence>
<reference evidence="7 8" key="1">
    <citation type="journal article" date="2016" name="Genome Biol. Evol.">
        <title>Divergent and convergent evolution of fungal pathogenicity.</title>
        <authorList>
            <person name="Shang Y."/>
            <person name="Xiao G."/>
            <person name="Zheng P."/>
            <person name="Cen K."/>
            <person name="Zhan S."/>
            <person name="Wang C."/>
        </authorList>
    </citation>
    <scope>NUCLEOTIDE SEQUENCE [LARGE SCALE GENOMIC DNA]</scope>
    <source>
        <strain evidence="7 8">RCEF 264</strain>
    </source>
</reference>
<keyword evidence="2" id="KW-0479">Metal-binding</keyword>
<dbReference type="Pfam" id="PF04082">
    <property type="entry name" value="Fungal_trans"/>
    <property type="match status" value="1"/>
</dbReference>
<evidence type="ECO:0000259" key="6">
    <source>
        <dbReference type="Pfam" id="PF04082"/>
    </source>
</evidence>
<keyword evidence="5" id="KW-0539">Nucleus</keyword>
<protein>
    <submittedName>
        <fullName evidence="7">Transcription factor</fullName>
    </submittedName>
</protein>
<sequence>MQQGTSRVLRLPAQACSFGDDYAHVSTDGRAASDSSAATAVDNAVPPLQQSQQDRSGVASRFLDYDVFQRGEAHLPPTLRVPSLIPDYVKPFVDGHARFKQIATHYYQLVHPWLPIVSKRKVYDHLLNPLLPLRVDAVFLCLCMQLVSQPPETESPWTPQYRAATRFFTDVQAAGVLSMESLQGCILLATYEMGHAMYPAAEVSIGTCLKCALVLGMGWTASSKDALVAMSWADTEERRRTWWAIFILERTANLGRPQRELLAPEPTLAEQLPSQEKEWESGRPGDAVFTLSAPPESLGRYASVVQATYLLSRVFGHVQDLSVDVRLREEEMVQLDKTLHALILYSESNAGTTHSIICCQTAISFCALFTLSAPYLAHTEPTLRRHAEAVSDNAAYVALAVAEAYMGAPTMDMKYGDIPPFELPWLYMAGRWFLEKGSLRDFGAIERALTRLNTKWKSAGIYLELLVARRIMGPTPG</sequence>
<dbReference type="PANTHER" id="PTHR47338">
    <property type="entry name" value="ZN(II)2CYS6 TRANSCRIPTION FACTOR (EUROFUNG)-RELATED"/>
    <property type="match status" value="1"/>
</dbReference>
<evidence type="ECO:0000256" key="2">
    <source>
        <dbReference type="ARBA" id="ARBA00022723"/>
    </source>
</evidence>
<feature type="domain" description="Xylanolytic transcriptional activator regulatory" evidence="6">
    <location>
        <begin position="105"/>
        <end position="282"/>
    </location>
</feature>
<keyword evidence="4" id="KW-0804">Transcription</keyword>
<evidence type="ECO:0000256" key="1">
    <source>
        <dbReference type="ARBA" id="ARBA00004123"/>
    </source>
</evidence>
<organism evidence="7 8">
    <name type="scientific">Niveomyces insectorum RCEF 264</name>
    <dbReference type="NCBI Taxonomy" id="1081102"/>
    <lineage>
        <taxon>Eukaryota</taxon>
        <taxon>Fungi</taxon>
        <taxon>Dikarya</taxon>
        <taxon>Ascomycota</taxon>
        <taxon>Pezizomycotina</taxon>
        <taxon>Sordariomycetes</taxon>
        <taxon>Hypocreomycetidae</taxon>
        <taxon>Hypocreales</taxon>
        <taxon>Cordycipitaceae</taxon>
        <taxon>Niveomyces</taxon>
    </lineage>
</organism>
<dbReference type="CDD" id="cd12148">
    <property type="entry name" value="fungal_TF_MHR"/>
    <property type="match status" value="1"/>
</dbReference>
<dbReference type="InterPro" id="IPR050815">
    <property type="entry name" value="TF_fung"/>
</dbReference>
<accession>A0A167Z0W4</accession>
<dbReference type="GO" id="GO:0005634">
    <property type="term" value="C:nucleus"/>
    <property type="evidence" value="ECO:0007669"/>
    <property type="project" value="UniProtKB-SubCell"/>
</dbReference>
<dbReference type="GO" id="GO:0000981">
    <property type="term" value="F:DNA-binding transcription factor activity, RNA polymerase II-specific"/>
    <property type="evidence" value="ECO:0007669"/>
    <property type="project" value="InterPro"/>
</dbReference>
<dbReference type="Proteomes" id="UP000076874">
    <property type="component" value="Unassembled WGS sequence"/>
</dbReference>
<dbReference type="GO" id="GO:0006351">
    <property type="term" value="P:DNA-templated transcription"/>
    <property type="evidence" value="ECO:0007669"/>
    <property type="project" value="InterPro"/>
</dbReference>
<keyword evidence="3" id="KW-0805">Transcription regulation</keyword>
<proteinExistence type="predicted"/>
<evidence type="ECO:0000256" key="3">
    <source>
        <dbReference type="ARBA" id="ARBA00023015"/>
    </source>
</evidence>